<dbReference type="Pfam" id="PF00768">
    <property type="entry name" value="Peptidase_S11"/>
    <property type="match status" value="1"/>
</dbReference>
<dbReference type="Proteomes" id="UP000199009">
    <property type="component" value="Chromosome I"/>
</dbReference>
<dbReference type="Gene3D" id="3.40.710.10">
    <property type="entry name" value="DD-peptidase/beta-lactamase superfamily"/>
    <property type="match status" value="1"/>
</dbReference>
<keyword evidence="5" id="KW-1185">Reference proteome</keyword>
<keyword evidence="2" id="KW-0812">Transmembrane</keyword>
<keyword evidence="4" id="KW-0645">Protease</keyword>
<protein>
    <submittedName>
        <fullName evidence="4">D-alanyl-D-alanine carboxypeptidase (Penicillin-binding protein 5/6)</fullName>
    </submittedName>
</protein>
<feature type="domain" description="Peptidase S11 D-alanyl-D-alanine carboxypeptidase A N-terminal" evidence="3">
    <location>
        <begin position="169"/>
        <end position="389"/>
    </location>
</feature>
<keyword evidence="2" id="KW-1133">Transmembrane helix</keyword>
<sequence>MTSEDPPAQTRRRLRETQRSPESGGDASSTATLTDADATAVYSAAATLTAAPAATTSTVIAAAAARPAALSWVDERAVASAPSAAPTLEAAGSPYLPAQADLLAVPPRRSLLRAGVVVPTLIIAALAGAYAATTLLWPLHAIPPAIEAVEVQAAVAPPAVLNWPASGSAAVAVDGIGGPIASAVDPSQMASITKVITALLVLEEMPLALGETGPEFRFTQGDSDEYWDYLSNNESALDVPVGGTLSEYQLLQGMLIGSAGNYADRLAYNIWPSQSVYAAAASTWLTAHGVNGITVVEPTGLDPRNTATPESMMSLAKLAMANPVIAEIVGTQSVDLPGAGLVTNTNGLLADPGVVGIKTGSLDAYTLLSGKNVQVGETTVRVYAVVLGQPDDDTRLAASRQLYADVELGLQPAPSVPQGTVTGHVTTAWGEEVDVITAADASVILFNGGSGAVSTTFSLGDALSAGETVGSLAVQGPLNSTTVELELADDVEPPSAWWRLTHPLELLGIS</sequence>
<dbReference type="EMBL" id="LT629692">
    <property type="protein sequence ID" value="SDG62652.1"/>
    <property type="molecule type" value="Genomic_DNA"/>
</dbReference>
<dbReference type="SUPFAM" id="SSF56601">
    <property type="entry name" value="beta-lactamase/transpeptidase-like"/>
    <property type="match status" value="1"/>
</dbReference>
<evidence type="ECO:0000259" key="3">
    <source>
        <dbReference type="Pfam" id="PF00768"/>
    </source>
</evidence>
<keyword evidence="2" id="KW-0472">Membrane</keyword>
<proteinExistence type="predicted"/>
<organism evidence="4 5">
    <name type="scientific">Microbacterium pygmaeum</name>
    <dbReference type="NCBI Taxonomy" id="370764"/>
    <lineage>
        <taxon>Bacteria</taxon>
        <taxon>Bacillati</taxon>
        <taxon>Actinomycetota</taxon>
        <taxon>Actinomycetes</taxon>
        <taxon>Micrococcales</taxon>
        <taxon>Microbacteriaceae</taxon>
        <taxon>Microbacterium</taxon>
    </lineage>
</organism>
<dbReference type="GO" id="GO:0009002">
    <property type="term" value="F:serine-type D-Ala-D-Ala carboxypeptidase activity"/>
    <property type="evidence" value="ECO:0007669"/>
    <property type="project" value="InterPro"/>
</dbReference>
<dbReference type="STRING" id="370764.SAMN04489810_0814"/>
<keyword evidence="4" id="KW-0378">Hydrolase</keyword>
<evidence type="ECO:0000256" key="2">
    <source>
        <dbReference type="SAM" id="Phobius"/>
    </source>
</evidence>
<evidence type="ECO:0000256" key="1">
    <source>
        <dbReference type="SAM" id="MobiDB-lite"/>
    </source>
</evidence>
<reference evidence="4 5" key="1">
    <citation type="submission" date="2016-10" db="EMBL/GenBank/DDBJ databases">
        <authorList>
            <person name="de Groot N.N."/>
        </authorList>
    </citation>
    <scope>NUCLEOTIDE SEQUENCE [LARGE SCALE GENOMIC DNA]</scope>
    <source>
        <strain evidence="4 5">DSM 23142</strain>
    </source>
</reference>
<dbReference type="InterPro" id="IPR012338">
    <property type="entry name" value="Beta-lactam/transpept-like"/>
</dbReference>
<name>A0A1G7VS62_9MICO</name>
<feature type="transmembrane region" description="Helical" evidence="2">
    <location>
        <begin position="116"/>
        <end position="137"/>
    </location>
</feature>
<dbReference type="OrthoDB" id="5241551at2"/>
<dbReference type="GO" id="GO:0006508">
    <property type="term" value="P:proteolysis"/>
    <property type="evidence" value="ECO:0007669"/>
    <property type="project" value="InterPro"/>
</dbReference>
<evidence type="ECO:0000313" key="4">
    <source>
        <dbReference type="EMBL" id="SDG62652.1"/>
    </source>
</evidence>
<keyword evidence="4" id="KW-0121">Carboxypeptidase</keyword>
<evidence type="ECO:0000313" key="5">
    <source>
        <dbReference type="Proteomes" id="UP000199009"/>
    </source>
</evidence>
<feature type="region of interest" description="Disordered" evidence="1">
    <location>
        <begin position="1"/>
        <end position="32"/>
    </location>
</feature>
<dbReference type="RefSeq" id="WP_091486778.1">
    <property type="nucleotide sequence ID" value="NZ_LT629692.1"/>
</dbReference>
<dbReference type="InterPro" id="IPR001967">
    <property type="entry name" value="Peptidase_S11_N"/>
</dbReference>
<gene>
    <name evidence="4" type="ORF">SAMN04489810_0814</name>
</gene>
<accession>A0A1G7VS62</accession>
<dbReference type="AlphaFoldDB" id="A0A1G7VS62"/>